<gene>
    <name evidence="3" type="ORF">PR048_025991</name>
</gene>
<feature type="region of interest" description="Disordered" evidence="1">
    <location>
        <begin position="80"/>
        <end position="236"/>
    </location>
</feature>
<evidence type="ECO:0000313" key="4">
    <source>
        <dbReference type="Proteomes" id="UP001159363"/>
    </source>
</evidence>
<feature type="compositionally biased region" description="Basic and acidic residues" evidence="1">
    <location>
        <begin position="140"/>
        <end position="158"/>
    </location>
</feature>
<feature type="compositionally biased region" description="Basic and acidic residues" evidence="1">
    <location>
        <begin position="165"/>
        <end position="179"/>
    </location>
</feature>
<protein>
    <recommendedName>
        <fullName evidence="5">Transmembrane protein</fullName>
    </recommendedName>
</protein>
<sequence>MENSNRVFDVRLSHRLRRAMLQIHCVVLWLAVCGALSLPPENTTTTTGKTGVVNSAGEEDSSRYLDGRILETANFLLVFNAPPPPGADHKDNATSAEGQRASAPLSAAGQSAAASGTPEVQRQATTARPVTSADLVAASTRRESEEKELKESASKEDSSSSSSSSEEKDSKEVASKEDSSGSSRSSEEEESKKAASKEDSSSSSSSSEEEDSKEVASKEDSNGEEYEDESGEVVTEEGEMLEVAEAMVFRPFFAYKRRQRKRQQQDAQRRRSYKKYKRRHYSVRPSRPHRPSHYQKYPYYAYYPSYYQHYRQVQQLLRIVSPAFDACSAALQHVVEHFIEDGRRVIDSFECCTKPGLTFFSSPVFTGVSYISVFTWPQSQKFRQILWKTTYIENRVNILLSCTIPLNSVVIQSDVISSVCITPAADRCTLNFTIPTELKLLPVVDTIKLLLDCLGAAVAERSDFSPPTKAKRVQSPAGSLPDFRKWESCRTMPLVGGFSRGSPVSPALSLRRCSILTSITLICSQDFAVKSRPNLFTHSLTLLNCLGFLYTCIELINCTLQQNGVTGQQNVRTPFANLRMDAYSTSGSVANRGYFATRGSQLDIRPIPKATNRRVGTLASTEHNGLPLRSVETPNSPKLEKSARCSNLVFTSANGTMLALRAAVRERDRERYETRWGRSSSGVKTREETGVL</sequence>
<feature type="region of interest" description="Disordered" evidence="1">
    <location>
        <begin position="669"/>
        <end position="692"/>
    </location>
</feature>
<feature type="compositionally biased region" description="Low complexity" evidence="1">
    <location>
        <begin position="101"/>
        <end position="115"/>
    </location>
</feature>
<evidence type="ECO:0008006" key="5">
    <source>
        <dbReference type="Google" id="ProtNLM"/>
    </source>
</evidence>
<proteinExistence type="predicted"/>
<accession>A0ABQ9GK39</accession>
<evidence type="ECO:0000313" key="3">
    <source>
        <dbReference type="EMBL" id="KAJ8872387.1"/>
    </source>
</evidence>
<reference evidence="3 4" key="1">
    <citation type="submission" date="2023-02" db="EMBL/GenBank/DDBJ databases">
        <title>LHISI_Scaffold_Assembly.</title>
        <authorList>
            <person name="Stuart O.P."/>
            <person name="Cleave R."/>
            <person name="Magrath M.J.L."/>
            <person name="Mikheyev A.S."/>
        </authorList>
    </citation>
    <scope>NUCLEOTIDE SEQUENCE [LARGE SCALE GENOMIC DNA]</scope>
    <source>
        <strain evidence="3">Daus_M_001</strain>
        <tissue evidence="3">Leg muscle</tissue>
    </source>
</reference>
<feature type="compositionally biased region" description="Polar residues" evidence="1">
    <location>
        <begin position="118"/>
        <end position="129"/>
    </location>
</feature>
<dbReference type="Proteomes" id="UP001159363">
    <property type="component" value="Chromosome 10"/>
</dbReference>
<feature type="region of interest" description="Disordered" evidence="1">
    <location>
        <begin position="259"/>
        <end position="291"/>
    </location>
</feature>
<evidence type="ECO:0000256" key="1">
    <source>
        <dbReference type="SAM" id="MobiDB-lite"/>
    </source>
</evidence>
<evidence type="ECO:0000256" key="2">
    <source>
        <dbReference type="SAM" id="SignalP"/>
    </source>
</evidence>
<feature type="signal peptide" evidence="2">
    <location>
        <begin position="1"/>
        <end position="35"/>
    </location>
</feature>
<keyword evidence="4" id="KW-1185">Reference proteome</keyword>
<dbReference type="EMBL" id="JARBHB010000011">
    <property type="protein sequence ID" value="KAJ8872387.1"/>
    <property type="molecule type" value="Genomic_DNA"/>
</dbReference>
<organism evidence="3 4">
    <name type="scientific">Dryococelus australis</name>
    <dbReference type="NCBI Taxonomy" id="614101"/>
    <lineage>
        <taxon>Eukaryota</taxon>
        <taxon>Metazoa</taxon>
        <taxon>Ecdysozoa</taxon>
        <taxon>Arthropoda</taxon>
        <taxon>Hexapoda</taxon>
        <taxon>Insecta</taxon>
        <taxon>Pterygota</taxon>
        <taxon>Neoptera</taxon>
        <taxon>Polyneoptera</taxon>
        <taxon>Phasmatodea</taxon>
        <taxon>Verophasmatodea</taxon>
        <taxon>Anareolatae</taxon>
        <taxon>Phasmatidae</taxon>
        <taxon>Eurycanthinae</taxon>
        <taxon>Dryococelus</taxon>
    </lineage>
</organism>
<name>A0ABQ9GK39_9NEOP</name>
<feature type="compositionally biased region" description="Basic and acidic residues" evidence="1">
    <location>
        <begin position="190"/>
        <end position="200"/>
    </location>
</feature>
<comment type="caution">
    <text evidence="3">The sequence shown here is derived from an EMBL/GenBank/DDBJ whole genome shotgun (WGS) entry which is preliminary data.</text>
</comment>
<feature type="chain" id="PRO_5046184678" description="Transmembrane protein" evidence="2">
    <location>
        <begin position="36"/>
        <end position="692"/>
    </location>
</feature>
<feature type="compositionally biased region" description="Basic residues" evidence="1">
    <location>
        <begin position="270"/>
        <end position="291"/>
    </location>
</feature>
<feature type="compositionally biased region" description="Acidic residues" evidence="1">
    <location>
        <begin position="222"/>
        <end position="236"/>
    </location>
</feature>
<keyword evidence="2" id="KW-0732">Signal</keyword>